<evidence type="ECO:0000313" key="3">
    <source>
        <dbReference type="EMBL" id="GAA1993051.1"/>
    </source>
</evidence>
<feature type="compositionally biased region" description="Basic and acidic residues" evidence="1">
    <location>
        <begin position="189"/>
        <end position="199"/>
    </location>
</feature>
<feature type="compositionally biased region" description="Low complexity" evidence="1">
    <location>
        <begin position="72"/>
        <end position="82"/>
    </location>
</feature>
<feature type="signal peptide" evidence="2">
    <location>
        <begin position="1"/>
        <end position="34"/>
    </location>
</feature>
<evidence type="ECO:0000256" key="2">
    <source>
        <dbReference type="SAM" id="SignalP"/>
    </source>
</evidence>
<accession>A0ABN2SW00</accession>
<organism evidence="3 4">
    <name type="scientific">Microbacterium pumilum</name>
    <dbReference type="NCBI Taxonomy" id="344165"/>
    <lineage>
        <taxon>Bacteria</taxon>
        <taxon>Bacillati</taxon>
        <taxon>Actinomycetota</taxon>
        <taxon>Actinomycetes</taxon>
        <taxon>Micrococcales</taxon>
        <taxon>Microbacteriaceae</taxon>
        <taxon>Microbacterium</taxon>
    </lineage>
</organism>
<feature type="region of interest" description="Disordered" evidence="1">
    <location>
        <begin position="55"/>
        <end position="95"/>
    </location>
</feature>
<dbReference type="Proteomes" id="UP001500326">
    <property type="component" value="Unassembled WGS sequence"/>
</dbReference>
<keyword evidence="4" id="KW-1185">Reference proteome</keyword>
<feature type="region of interest" description="Disordered" evidence="1">
    <location>
        <begin position="157"/>
        <end position="199"/>
    </location>
</feature>
<dbReference type="RefSeq" id="WP_344064171.1">
    <property type="nucleotide sequence ID" value="NZ_BAAAOH010000001.1"/>
</dbReference>
<name>A0ABN2SW00_9MICO</name>
<protein>
    <submittedName>
        <fullName evidence="3">Uncharacterized protein</fullName>
    </submittedName>
</protein>
<evidence type="ECO:0000313" key="4">
    <source>
        <dbReference type="Proteomes" id="UP001500326"/>
    </source>
</evidence>
<sequence length="199" mass="20394">MDSTTRFAVGGMATVVASVAVVCLVALTNSVALADSGGASIGAARVVVPSATPTATAVAPTPAPAPTPTTPAPTASAPAAPVDQGTETVEGPAPVDVSVPAPTTPAEPTVVDDAVAEAEATGTWDRLRAWANRVGWSDERIDAMIKTLEEKRAALEQAAYEGSSQDSADADRDAERHSEKHGFGVKKNRSWDTPDNHDR</sequence>
<feature type="compositionally biased region" description="Pro residues" evidence="1">
    <location>
        <begin position="61"/>
        <end position="71"/>
    </location>
</feature>
<proteinExistence type="predicted"/>
<comment type="caution">
    <text evidence="3">The sequence shown here is derived from an EMBL/GenBank/DDBJ whole genome shotgun (WGS) entry which is preliminary data.</text>
</comment>
<dbReference type="EMBL" id="BAAAOH010000001">
    <property type="protein sequence ID" value="GAA1993051.1"/>
    <property type="molecule type" value="Genomic_DNA"/>
</dbReference>
<feature type="chain" id="PRO_5047356659" evidence="2">
    <location>
        <begin position="35"/>
        <end position="199"/>
    </location>
</feature>
<feature type="compositionally biased region" description="Basic and acidic residues" evidence="1">
    <location>
        <begin position="169"/>
        <end position="182"/>
    </location>
</feature>
<gene>
    <name evidence="3" type="ORF">GCM10009777_30750</name>
</gene>
<reference evidence="3 4" key="1">
    <citation type="journal article" date="2019" name="Int. J. Syst. Evol. Microbiol.">
        <title>The Global Catalogue of Microorganisms (GCM) 10K type strain sequencing project: providing services to taxonomists for standard genome sequencing and annotation.</title>
        <authorList>
            <consortium name="The Broad Institute Genomics Platform"/>
            <consortium name="The Broad Institute Genome Sequencing Center for Infectious Disease"/>
            <person name="Wu L."/>
            <person name="Ma J."/>
        </authorList>
    </citation>
    <scope>NUCLEOTIDE SEQUENCE [LARGE SCALE GENOMIC DNA]</scope>
    <source>
        <strain evidence="3 4">JCM 14902</strain>
    </source>
</reference>
<keyword evidence="2" id="KW-0732">Signal</keyword>
<evidence type="ECO:0000256" key="1">
    <source>
        <dbReference type="SAM" id="MobiDB-lite"/>
    </source>
</evidence>